<feature type="compositionally biased region" description="Basic and acidic residues" evidence="3">
    <location>
        <begin position="234"/>
        <end position="248"/>
    </location>
</feature>
<evidence type="ECO:0000256" key="2">
    <source>
        <dbReference type="ARBA" id="ARBA00023242"/>
    </source>
</evidence>
<evidence type="ECO:0000256" key="3">
    <source>
        <dbReference type="SAM" id="MobiDB-lite"/>
    </source>
</evidence>
<comment type="subcellular location">
    <subcellularLocation>
        <location evidence="1">Nucleus</location>
    </subcellularLocation>
</comment>
<feature type="region of interest" description="Disordered" evidence="3">
    <location>
        <begin position="199"/>
        <end position="256"/>
    </location>
</feature>
<dbReference type="InterPro" id="IPR008501">
    <property type="entry name" value="THOC7/Mft1"/>
</dbReference>
<reference evidence="4" key="1">
    <citation type="submission" date="2023-02" db="EMBL/GenBank/DDBJ databases">
        <title>Mating type loci evolution in Malassezia.</title>
        <authorList>
            <person name="Coelho M.A."/>
        </authorList>
    </citation>
    <scope>NUCLEOTIDE SEQUENCE</scope>
    <source>
        <strain evidence="4">CBS 14136</strain>
    </source>
</reference>
<sequence length="256" mass="28969">MSATANATVASLLSAAEQDDILKARLATDEKYLRRIAKRVTTLLQTSDENQQIAARSLLQGDLDMFFAHLERVHRIATTTAQSEIQEYRAEAQRLSGMRDEQLESIAQLKQDLKHAQTRQRERQEYDEIARKIIVYPRRDEMQAYVSRNSSSSLSLVKDQVDALHKENEAYAKVSSDTRQALEAVVEQLHSLTHTIQDTIGESQESTEPAEVTEKSSLNPQVASFHPTKRAHSHQLEGLEASKEGKPDLKRHRPNT</sequence>
<dbReference type="AlphaFoldDB" id="A0AAF0FB82"/>
<dbReference type="GO" id="GO:0000445">
    <property type="term" value="C:THO complex part of transcription export complex"/>
    <property type="evidence" value="ECO:0007669"/>
    <property type="project" value="InterPro"/>
</dbReference>
<keyword evidence="2" id="KW-0539">Nucleus</keyword>
<protein>
    <submittedName>
        <fullName evidence="4">Uncharacterized protein</fullName>
    </submittedName>
</protein>
<keyword evidence="5" id="KW-1185">Reference proteome</keyword>
<organism evidence="4 5">
    <name type="scientific">Malassezia psittaci</name>
    <dbReference type="NCBI Taxonomy" id="1821823"/>
    <lineage>
        <taxon>Eukaryota</taxon>
        <taxon>Fungi</taxon>
        <taxon>Dikarya</taxon>
        <taxon>Basidiomycota</taxon>
        <taxon>Ustilaginomycotina</taxon>
        <taxon>Malasseziomycetes</taxon>
        <taxon>Malasseziales</taxon>
        <taxon>Malasseziaceae</taxon>
        <taxon>Malassezia</taxon>
    </lineage>
</organism>
<gene>
    <name evidence="4" type="ORF">MPSI1_002413</name>
</gene>
<name>A0AAF0FB82_9BASI</name>
<evidence type="ECO:0000313" key="4">
    <source>
        <dbReference type="EMBL" id="WFD43749.1"/>
    </source>
</evidence>
<evidence type="ECO:0000256" key="1">
    <source>
        <dbReference type="ARBA" id="ARBA00004123"/>
    </source>
</evidence>
<dbReference type="EMBL" id="CP118377">
    <property type="protein sequence ID" value="WFD43749.1"/>
    <property type="molecule type" value="Genomic_DNA"/>
</dbReference>
<dbReference type="Proteomes" id="UP001214628">
    <property type="component" value="Chromosome 3"/>
</dbReference>
<accession>A0AAF0FB82</accession>
<evidence type="ECO:0000313" key="5">
    <source>
        <dbReference type="Proteomes" id="UP001214628"/>
    </source>
</evidence>
<dbReference type="Pfam" id="PF05615">
    <property type="entry name" value="THOC7"/>
    <property type="match status" value="1"/>
</dbReference>
<proteinExistence type="predicted"/>
<dbReference type="GO" id="GO:0006397">
    <property type="term" value="P:mRNA processing"/>
    <property type="evidence" value="ECO:0007669"/>
    <property type="project" value="InterPro"/>
</dbReference>